<accession>A0ABX1SMZ6</accession>
<dbReference type="InterPro" id="IPR029020">
    <property type="entry name" value="Ammonium/urea_transptr"/>
</dbReference>
<evidence type="ECO:0000256" key="4">
    <source>
        <dbReference type="ARBA" id="ARBA00022692"/>
    </source>
</evidence>
<feature type="domain" description="Ammonium transporter AmtB-like" evidence="9">
    <location>
        <begin position="20"/>
        <end position="440"/>
    </location>
</feature>
<comment type="caution">
    <text evidence="10">The sequence shown here is derived from an EMBL/GenBank/DDBJ whole genome shotgun (WGS) entry which is preliminary data.</text>
</comment>
<feature type="transmembrane region" description="Helical" evidence="8">
    <location>
        <begin position="348"/>
        <end position="366"/>
    </location>
</feature>
<dbReference type="Proteomes" id="UP000820669">
    <property type="component" value="Unassembled WGS sequence"/>
</dbReference>
<name>A0ABX1SMZ6_9PSEU</name>
<comment type="similarity">
    <text evidence="2">Belongs to the ammonia transporter channel (TC 1.A.11.2) family.</text>
</comment>
<reference evidence="10 11" key="1">
    <citation type="submission" date="2020-04" db="EMBL/GenBank/DDBJ databases">
        <authorList>
            <person name="Klaysubun C."/>
            <person name="Duangmal K."/>
            <person name="Lipun K."/>
        </authorList>
    </citation>
    <scope>NUCLEOTIDE SEQUENCE [LARGE SCALE GENOMIC DNA]</scope>
    <source>
        <strain evidence="10 11">K10HN5</strain>
    </source>
</reference>
<feature type="transmembrane region" description="Helical" evidence="8">
    <location>
        <begin position="51"/>
        <end position="73"/>
    </location>
</feature>
<organism evidence="10 11">
    <name type="scientific">Pseudonocardia acidicola</name>
    <dbReference type="NCBI Taxonomy" id="2724939"/>
    <lineage>
        <taxon>Bacteria</taxon>
        <taxon>Bacillati</taxon>
        <taxon>Actinomycetota</taxon>
        <taxon>Actinomycetes</taxon>
        <taxon>Pseudonocardiales</taxon>
        <taxon>Pseudonocardiaceae</taxon>
        <taxon>Pseudonocardia</taxon>
    </lineage>
</organism>
<evidence type="ECO:0000256" key="2">
    <source>
        <dbReference type="ARBA" id="ARBA00005887"/>
    </source>
</evidence>
<keyword evidence="6 8" id="KW-0472">Membrane</keyword>
<feature type="transmembrane region" description="Helical" evidence="8">
    <location>
        <begin position="149"/>
        <end position="168"/>
    </location>
</feature>
<evidence type="ECO:0000256" key="6">
    <source>
        <dbReference type="ARBA" id="ARBA00023136"/>
    </source>
</evidence>
<dbReference type="PANTHER" id="PTHR11730">
    <property type="entry name" value="AMMONIUM TRANSPORTER"/>
    <property type="match status" value="1"/>
</dbReference>
<evidence type="ECO:0000256" key="5">
    <source>
        <dbReference type="ARBA" id="ARBA00022989"/>
    </source>
</evidence>
<keyword evidence="11" id="KW-1185">Reference proteome</keyword>
<evidence type="ECO:0000256" key="8">
    <source>
        <dbReference type="SAM" id="Phobius"/>
    </source>
</evidence>
<feature type="transmembrane region" description="Helical" evidence="8">
    <location>
        <begin position="296"/>
        <end position="315"/>
    </location>
</feature>
<evidence type="ECO:0000256" key="7">
    <source>
        <dbReference type="ARBA" id="ARBA00023177"/>
    </source>
</evidence>
<dbReference type="PANTHER" id="PTHR11730:SF6">
    <property type="entry name" value="AMMONIUM TRANSPORTER"/>
    <property type="match status" value="1"/>
</dbReference>
<evidence type="ECO:0000313" key="11">
    <source>
        <dbReference type="Proteomes" id="UP000820669"/>
    </source>
</evidence>
<dbReference type="RefSeq" id="WP_169385462.1">
    <property type="nucleotide sequence ID" value="NZ_JAAXLA010000111.1"/>
</dbReference>
<proteinExistence type="inferred from homology"/>
<dbReference type="EMBL" id="JAAXLA010000111">
    <property type="protein sequence ID" value="NMI01953.1"/>
    <property type="molecule type" value="Genomic_DNA"/>
</dbReference>
<keyword evidence="4 8" id="KW-0812">Transmembrane</keyword>
<feature type="transmembrane region" description="Helical" evidence="8">
    <location>
        <begin position="118"/>
        <end position="137"/>
    </location>
</feature>
<dbReference type="Gene3D" id="1.10.3430.10">
    <property type="entry name" value="Ammonium transporter AmtB like domains"/>
    <property type="match status" value="1"/>
</dbReference>
<keyword evidence="5 8" id="KW-1133">Transmembrane helix</keyword>
<evidence type="ECO:0000256" key="1">
    <source>
        <dbReference type="ARBA" id="ARBA00004141"/>
    </source>
</evidence>
<keyword evidence="3" id="KW-0813">Transport</keyword>
<dbReference type="InterPro" id="IPR024041">
    <property type="entry name" value="NH4_transpt_AmtB-like_dom"/>
</dbReference>
<evidence type="ECO:0000259" key="9">
    <source>
        <dbReference type="Pfam" id="PF00909"/>
    </source>
</evidence>
<dbReference type="Pfam" id="PF00909">
    <property type="entry name" value="Ammonium_transp"/>
    <property type="match status" value="1"/>
</dbReference>
<protein>
    <submittedName>
        <fullName evidence="10">Ammonium transporter</fullName>
    </submittedName>
</protein>
<feature type="transmembrane region" description="Helical" evidence="8">
    <location>
        <begin position="188"/>
        <end position="205"/>
    </location>
</feature>
<comment type="subcellular location">
    <subcellularLocation>
        <location evidence="1">Membrane</location>
        <topology evidence="1">Multi-pass membrane protein</topology>
    </subcellularLocation>
</comment>
<keyword evidence="7" id="KW-0924">Ammonia transport</keyword>
<sequence>MLTTFPDQVSSDAVLTTFIYLVAAAAVILVVLGLGLIDMGLVRRRNVLDTWIQKITAAMVGGASLMLGGYALWQWQFNQALGVPHPLLQALQDWWIGGHVTDTAAGLLDPKAVPEADVLQIFLIFFVTFAMATMALIHTGVVERIRPLPLYVMSFVIGAVLSPLTGYLCWGSVSPLTNRGVHDFDGIFPLYIFAGTWVLVLACRIGPRLGAFSSHSSGARPVPHHLGFVGAGVLLITFAIPFVAIGSGNLIPGQGFFGISFTDSGLGLVVENVFAALFGGGLMGALIAYRRRDPSMALLGPLTGLVICGTLFDIGNPVKCLLLGLAGPLVGLGTSMLLRRLRIDEPKVVPLALGPGIVGALATGFIEWGTRTGGYPGLDGAYALGHATITPWWQLVGVVATMTTAAIPCFLLCLIFEKTGTLRVSEQTEIVGLDIATWGVSNFGDDLEPPVVAVAPGSGQVTRPVSDEPQAGVLS</sequence>
<feature type="transmembrane region" description="Helical" evidence="8">
    <location>
        <begin position="392"/>
        <end position="416"/>
    </location>
</feature>
<evidence type="ECO:0000256" key="3">
    <source>
        <dbReference type="ARBA" id="ARBA00022448"/>
    </source>
</evidence>
<evidence type="ECO:0000313" key="10">
    <source>
        <dbReference type="EMBL" id="NMI01953.1"/>
    </source>
</evidence>
<feature type="transmembrane region" description="Helical" evidence="8">
    <location>
        <begin position="226"/>
        <end position="245"/>
    </location>
</feature>
<dbReference type="SUPFAM" id="SSF111352">
    <property type="entry name" value="Ammonium transporter"/>
    <property type="match status" value="1"/>
</dbReference>
<feature type="transmembrane region" description="Helical" evidence="8">
    <location>
        <begin position="18"/>
        <end position="39"/>
    </location>
</feature>
<gene>
    <name evidence="10" type="ORF">HF526_32340</name>
</gene>
<feature type="transmembrane region" description="Helical" evidence="8">
    <location>
        <begin position="321"/>
        <end position="341"/>
    </location>
</feature>
<feature type="transmembrane region" description="Helical" evidence="8">
    <location>
        <begin position="265"/>
        <end position="289"/>
    </location>
</feature>